<dbReference type="EMBL" id="JACGWM010000321">
    <property type="protein sequence ID" value="KAL0307704.1"/>
    <property type="molecule type" value="Genomic_DNA"/>
</dbReference>
<organism evidence="2">
    <name type="scientific">Sesamum calycinum</name>
    <dbReference type="NCBI Taxonomy" id="2727403"/>
    <lineage>
        <taxon>Eukaryota</taxon>
        <taxon>Viridiplantae</taxon>
        <taxon>Streptophyta</taxon>
        <taxon>Embryophyta</taxon>
        <taxon>Tracheophyta</taxon>
        <taxon>Spermatophyta</taxon>
        <taxon>Magnoliopsida</taxon>
        <taxon>eudicotyledons</taxon>
        <taxon>Gunneridae</taxon>
        <taxon>Pentapetalae</taxon>
        <taxon>asterids</taxon>
        <taxon>lamiids</taxon>
        <taxon>Lamiales</taxon>
        <taxon>Pedaliaceae</taxon>
        <taxon>Sesamum</taxon>
    </lineage>
</organism>
<comment type="caution">
    <text evidence="2">The sequence shown here is derived from an EMBL/GenBank/DDBJ whole genome shotgun (WGS) entry which is preliminary data.</text>
</comment>
<evidence type="ECO:0000256" key="1">
    <source>
        <dbReference type="SAM" id="Phobius"/>
    </source>
</evidence>
<keyword evidence="1" id="KW-0812">Transmembrane</keyword>
<proteinExistence type="predicted"/>
<dbReference type="PANTHER" id="PTHR24177:SF435">
    <property type="entry name" value="ANKYRIN REPEAT-CONTAINING PROTEIN NPR4-LIKE"/>
    <property type="match status" value="1"/>
</dbReference>
<dbReference type="PANTHER" id="PTHR24177">
    <property type="entry name" value="CASKIN"/>
    <property type="match status" value="1"/>
</dbReference>
<reference evidence="2" key="2">
    <citation type="journal article" date="2024" name="Plant">
        <title>Genomic evolution and insights into agronomic trait innovations of Sesamum species.</title>
        <authorList>
            <person name="Miao H."/>
            <person name="Wang L."/>
            <person name="Qu L."/>
            <person name="Liu H."/>
            <person name="Sun Y."/>
            <person name="Le M."/>
            <person name="Wang Q."/>
            <person name="Wei S."/>
            <person name="Zheng Y."/>
            <person name="Lin W."/>
            <person name="Duan Y."/>
            <person name="Cao H."/>
            <person name="Xiong S."/>
            <person name="Wang X."/>
            <person name="Wei L."/>
            <person name="Li C."/>
            <person name="Ma Q."/>
            <person name="Ju M."/>
            <person name="Zhao R."/>
            <person name="Li G."/>
            <person name="Mu C."/>
            <person name="Tian Q."/>
            <person name="Mei H."/>
            <person name="Zhang T."/>
            <person name="Gao T."/>
            <person name="Zhang H."/>
        </authorList>
    </citation>
    <scope>NUCLEOTIDE SEQUENCE</scope>
    <source>
        <strain evidence="2">KEN8</strain>
    </source>
</reference>
<name>A0AAW2KMW8_9LAMI</name>
<dbReference type="GO" id="GO:0016020">
    <property type="term" value="C:membrane"/>
    <property type="evidence" value="ECO:0007669"/>
    <property type="project" value="TreeGrafter"/>
</dbReference>
<sequence>MVFTEEHKMLKEGEKWMKDTANSCTIAAAPNRHKNVCCSYYCSRWQQQLRLPQLFRKQRVYHICDIFLFTSATSLLMFLAILTSHYAEEDFLYALPKRLIIGLGTLSSQLVI</sequence>
<dbReference type="AlphaFoldDB" id="A0AAW2KMW8"/>
<keyword evidence="1" id="KW-1133">Transmembrane helix</keyword>
<feature type="transmembrane region" description="Helical" evidence="1">
    <location>
        <begin position="60"/>
        <end position="82"/>
    </location>
</feature>
<gene>
    <name evidence="2" type="ORF">Scaly_2974100</name>
</gene>
<protein>
    <submittedName>
        <fullName evidence="2">Uncharacterized protein</fullName>
    </submittedName>
</protein>
<accession>A0AAW2KMW8</accession>
<reference evidence="2" key="1">
    <citation type="submission" date="2020-06" db="EMBL/GenBank/DDBJ databases">
        <authorList>
            <person name="Li T."/>
            <person name="Hu X."/>
            <person name="Zhang T."/>
            <person name="Song X."/>
            <person name="Zhang H."/>
            <person name="Dai N."/>
            <person name="Sheng W."/>
            <person name="Hou X."/>
            <person name="Wei L."/>
        </authorList>
    </citation>
    <scope>NUCLEOTIDE SEQUENCE</scope>
    <source>
        <strain evidence="2">KEN8</strain>
        <tissue evidence="2">Leaf</tissue>
    </source>
</reference>
<keyword evidence="1" id="KW-0472">Membrane</keyword>
<evidence type="ECO:0000313" key="2">
    <source>
        <dbReference type="EMBL" id="KAL0307704.1"/>
    </source>
</evidence>